<dbReference type="Pfam" id="PF13560">
    <property type="entry name" value="HTH_31"/>
    <property type="match status" value="1"/>
</dbReference>
<dbReference type="Pfam" id="PF19054">
    <property type="entry name" value="DUF5753"/>
    <property type="match status" value="1"/>
</dbReference>
<dbReference type="EMBL" id="CP059572">
    <property type="protein sequence ID" value="QXJ22791.1"/>
    <property type="molecule type" value="Genomic_DNA"/>
</dbReference>
<protein>
    <submittedName>
        <fullName evidence="2">Helix-turn-helix domain-containing protein</fullName>
    </submittedName>
</protein>
<evidence type="ECO:0000313" key="3">
    <source>
        <dbReference type="Proteomes" id="UP001049518"/>
    </source>
</evidence>
<dbReference type="PROSITE" id="PS50943">
    <property type="entry name" value="HTH_CROC1"/>
    <property type="match status" value="1"/>
</dbReference>
<dbReference type="RefSeq" id="WP_231336127.1">
    <property type="nucleotide sequence ID" value="NZ_CP059572.1"/>
</dbReference>
<feature type="domain" description="HTH cro/C1-type" evidence="1">
    <location>
        <begin position="13"/>
        <end position="67"/>
    </location>
</feature>
<accession>A0ABX8QVD8</accession>
<gene>
    <name evidence="2" type="ORF">AGRA3207_003851</name>
</gene>
<evidence type="ECO:0000313" key="2">
    <source>
        <dbReference type="EMBL" id="QXJ22791.1"/>
    </source>
</evidence>
<dbReference type="InterPro" id="IPR001387">
    <property type="entry name" value="Cro/C1-type_HTH"/>
</dbReference>
<sequence>MGEERLREIGGELRRLRRAAGLSGVGLAARAGVPQPTVSRVETGRRVSDPEVVVRLFGALGLGSAEVERLSALAREAYAGAVGRRVDAGVSFRPGAGVELARAAGVLRVFSAAVMPRPLWTREYAVAAGLGSADEAAAWSSLLDGGGRRVVVVLTEGVLRTWPGSGECMVGQFGRLVEVADRDGVRVGIVPGHGGARAPLHGFVVHDQAAVTVETFTRELTLSDAGEVREYLEIFDGFERTAVFGDEARALIKQAGRDLRNALGSIH</sequence>
<dbReference type="Proteomes" id="UP001049518">
    <property type="component" value="Chromosome"/>
</dbReference>
<evidence type="ECO:0000259" key="1">
    <source>
        <dbReference type="PROSITE" id="PS50943"/>
    </source>
</evidence>
<dbReference type="InterPro" id="IPR043917">
    <property type="entry name" value="DUF5753"/>
</dbReference>
<dbReference type="Gene3D" id="1.10.260.40">
    <property type="entry name" value="lambda repressor-like DNA-binding domains"/>
    <property type="match status" value="1"/>
</dbReference>
<organism evidence="2 3">
    <name type="scientific">Actinomadura graeca</name>
    <dbReference type="NCBI Taxonomy" id="2750812"/>
    <lineage>
        <taxon>Bacteria</taxon>
        <taxon>Bacillati</taxon>
        <taxon>Actinomycetota</taxon>
        <taxon>Actinomycetes</taxon>
        <taxon>Streptosporangiales</taxon>
        <taxon>Thermomonosporaceae</taxon>
        <taxon>Actinomadura</taxon>
    </lineage>
</organism>
<keyword evidence="3" id="KW-1185">Reference proteome</keyword>
<dbReference type="SUPFAM" id="SSF47413">
    <property type="entry name" value="lambda repressor-like DNA-binding domains"/>
    <property type="match status" value="1"/>
</dbReference>
<dbReference type="SMART" id="SM00530">
    <property type="entry name" value="HTH_XRE"/>
    <property type="match status" value="1"/>
</dbReference>
<proteinExistence type="predicted"/>
<dbReference type="CDD" id="cd00093">
    <property type="entry name" value="HTH_XRE"/>
    <property type="match status" value="1"/>
</dbReference>
<reference evidence="2" key="1">
    <citation type="submission" date="2020-07" db="EMBL/GenBank/DDBJ databases">
        <authorList>
            <person name="Tarantini F.S."/>
            <person name="Hong K.W."/>
            <person name="Chan K.G."/>
        </authorList>
    </citation>
    <scope>NUCLEOTIDE SEQUENCE</scope>
    <source>
        <strain evidence="2">32-07</strain>
    </source>
</reference>
<dbReference type="InterPro" id="IPR010982">
    <property type="entry name" value="Lambda_DNA-bd_dom_sf"/>
</dbReference>
<name>A0ABX8QVD8_9ACTN</name>